<organism evidence="1 2">
    <name type="scientific">Peltaster fructicola</name>
    <dbReference type="NCBI Taxonomy" id="286661"/>
    <lineage>
        <taxon>Eukaryota</taxon>
        <taxon>Fungi</taxon>
        <taxon>Dikarya</taxon>
        <taxon>Ascomycota</taxon>
        <taxon>Pezizomycotina</taxon>
        <taxon>Dothideomycetes</taxon>
        <taxon>Dothideomycetes incertae sedis</taxon>
        <taxon>Peltaster</taxon>
    </lineage>
</organism>
<evidence type="ECO:0000313" key="2">
    <source>
        <dbReference type="Proteomes" id="UP000503462"/>
    </source>
</evidence>
<dbReference type="OrthoDB" id="412788at2759"/>
<sequence length="189" mass="20866">MSTSSPCTDCVTDIAYLGHAELYKTVKPYVADYAGEGIARSNLKTEFVRDVCISDLRSKKGTKLGFWKDGFEVLQFNSTMTYDEWSDQETVESKYCAELGASLIAQLGAVAVQAFEAVVRRRHVTFPDGKADVSIRGQPALRPHIGIVTHIRSVVDIRSVGWLTIHSCRRFSGPDDRASQSSRGGDRVC</sequence>
<dbReference type="Proteomes" id="UP000503462">
    <property type="component" value="Chromosome 1"/>
</dbReference>
<proteinExistence type="predicted"/>
<name>A0A6H0XJY2_9PEZI</name>
<dbReference type="AlphaFoldDB" id="A0A6H0XJY2"/>
<protein>
    <submittedName>
        <fullName evidence="1">Uncharacterized protein</fullName>
    </submittedName>
</protein>
<keyword evidence="2" id="KW-1185">Reference proteome</keyword>
<gene>
    <name evidence="1" type="ORF">AMS68_000560</name>
</gene>
<accession>A0A6H0XJY2</accession>
<reference evidence="1 2" key="1">
    <citation type="journal article" date="2016" name="Sci. Rep.">
        <title>Peltaster fructicola genome reveals evolution from an invasive phytopathogen to an ectophytic parasite.</title>
        <authorList>
            <person name="Xu C."/>
            <person name="Chen H."/>
            <person name="Gleason M.L."/>
            <person name="Xu J.R."/>
            <person name="Liu H."/>
            <person name="Zhang R."/>
            <person name="Sun G."/>
        </authorList>
    </citation>
    <scope>NUCLEOTIDE SEQUENCE [LARGE SCALE GENOMIC DNA]</scope>
    <source>
        <strain evidence="1 2">LNHT1506</strain>
    </source>
</reference>
<evidence type="ECO:0000313" key="1">
    <source>
        <dbReference type="EMBL" id="QIW95042.1"/>
    </source>
</evidence>
<dbReference type="EMBL" id="CP051139">
    <property type="protein sequence ID" value="QIW95042.1"/>
    <property type="molecule type" value="Genomic_DNA"/>
</dbReference>